<sequence length="166" mass="16601">MAEAEETEIVESPTVAAQLVAGLLGRGETVATAESLTGGLLSGAITAAAGASSVYVGGVVTYATRAKEELLAVPAELVVEEGVVSAACAESMARGVRRLLGTVYGVSTTGVAGPDTQDGKAVGTVYIGLATAAGSWSVELHLDGDRSRIREATVEAALAELLRALG</sequence>
<dbReference type="Pfam" id="PF02464">
    <property type="entry name" value="CinA"/>
    <property type="match status" value="1"/>
</dbReference>
<reference evidence="3" key="1">
    <citation type="submission" date="2018-09" db="EMBL/GenBank/DDBJ databases">
        <authorList>
            <person name="Zhu H."/>
        </authorList>
    </citation>
    <scope>NUCLEOTIDE SEQUENCE [LARGE SCALE GENOMIC DNA]</scope>
    <source>
        <strain evidence="3">K1W22B-1</strain>
    </source>
</reference>
<accession>A0A3A5HI01</accession>
<dbReference type="EMBL" id="QYRP01000002">
    <property type="protein sequence ID" value="RJS47510.1"/>
    <property type="molecule type" value="Genomic_DNA"/>
</dbReference>
<dbReference type="InterPro" id="IPR036653">
    <property type="entry name" value="CinA-like_C"/>
</dbReference>
<name>A0A3A5HI01_9ACTN</name>
<organism evidence="2 3">
    <name type="scientific">Nocardioides cavernaquae</name>
    <dbReference type="NCBI Taxonomy" id="2321396"/>
    <lineage>
        <taxon>Bacteria</taxon>
        <taxon>Bacillati</taxon>
        <taxon>Actinomycetota</taxon>
        <taxon>Actinomycetes</taxon>
        <taxon>Propionibacteriales</taxon>
        <taxon>Nocardioidaceae</taxon>
        <taxon>Nocardioides</taxon>
    </lineage>
</organism>
<dbReference type="NCBIfam" id="TIGR00199">
    <property type="entry name" value="PncC_domain"/>
    <property type="match status" value="1"/>
</dbReference>
<comment type="caution">
    <text evidence="2">The sequence shown here is derived from an EMBL/GenBank/DDBJ whole genome shotgun (WGS) entry which is preliminary data.</text>
</comment>
<gene>
    <name evidence="2" type="ORF">D4739_15690</name>
</gene>
<dbReference type="RefSeq" id="WP_120061473.1">
    <property type="nucleotide sequence ID" value="NZ_QYRP01000002.1"/>
</dbReference>
<dbReference type="AlphaFoldDB" id="A0A3A5HI01"/>
<dbReference type="Gene3D" id="3.90.950.20">
    <property type="entry name" value="CinA-like"/>
    <property type="match status" value="1"/>
</dbReference>
<evidence type="ECO:0000259" key="1">
    <source>
        <dbReference type="Pfam" id="PF02464"/>
    </source>
</evidence>
<feature type="domain" description="CinA C-terminal" evidence="1">
    <location>
        <begin position="15"/>
        <end position="164"/>
    </location>
</feature>
<dbReference type="InterPro" id="IPR008136">
    <property type="entry name" value="CinA_C"/>
</dbReference>
<proteinExistence type="predicted"/>
<evidence type="ECO:0000313" key="3">
    <source>
        <dbReference type="Proteomes" id="UP000276542"/>
    </source>
</evidence>
<protein>
    <submittedName>
        <fullName evidence="2">Nicotinamide-nucleotide amidohydrolase family protein</fullName>
    </submittedName>
</protein>
<keyword evidence="3" id="KW-1185">Reference proteome</keyword>
<keyword evidence="2" id="KW-0378">Hydrolase</keyword>
<dbReference type="SUPFAM" id="SSF142433">
    <property type="entry name" value="CinA-like"/>
    <property type="match status" value="1"/>
</dbReference>
<dbReference type="OrthoDB" id="1253990at2"/>
<dbReference type="Proteomes" id="UP000276542">
    <property type="component" value="Unassembled WGS sequence"/>
</dbReference>
<evidence type="ECO:0000313" key="2">
    <source>
        <dbReference type="EMBL" id="RJS47510.1"/>
    </source>
</evidence>
<dbReference type="GO" id="GO:0016787">
    <property type="term" value="F:hydrolase activity"/>
    <property type="evidence" value="ECO:0007669"/>
    <property type="project" value="UniProtKB-KW"/>
</dbReference>